<protein>
    <submittedName>
        <fullName evidence="1">2843_t:CDS:1</fullName>
    </submittedName>
</protein>
<dbReference type="Pfam" id="PF08238">
    <property type="entry name" value="Sel1"/>
    <property type="match status" value="3"/>
</dbReference>
<evidence type="ECO:0000313" key="1">
    <source>
        <dbReference type="EMBL" id="CAG8674767.1"/>
    </source>
</evidence>
<sequence>SEEWENFFNGLRKEFEQAVIREAKFMLANCYMQEIGTSFDPELGFRYFKEASDRGHLDSKCRLGYCYMTGVGITEDKLKAFKFWYDAAMLGSSIAQNDLAYCYCFGEAAEKDLHQTIRWLRKAINSNDGESMETLKNVFK</sequence>
<dbReference type="OrthoDB" id="2333420at2759"/>
<reference evidence="1" key="1">
    <citation type="submission" date="2021-06" db="EMBL/GenBank/DDBJ databases">
        <authorList>
            <person name="Kallberg Y."/>
            <person name="Tangrot J."/>
            <person name="Rosling A."/>
        </authorList>
    </citation>
    <scope>NUCLEOTIDE SEQUENCE</scope>
    <source>
        <strain evidence="1">MT106</strain>
    </source>
</reference>
<keyword evidence="2" id="KW-1185">Reference proteome</keyword>
<dbReference type="PANTHER" id="PTHR43628:SF1">
    <property type="entry name" value="CHITIN SYNTHASE REGULATORY FACTOR 2-RELATED"/>
    <property type="match status" value="1"/>
</dbReference>
<dbReference type="Gene3D" id="1.25.40.10">
    <property type="entry name" value="Tetratricopeptide repeat domain"/>
    <property type="match status" value="1"/>
</dbReference>
<dbReference type="InterPro" id="IPR006597">
    <property type="entry name" value="Sel1-like"/>
</dbReference>
<dbReference type="Proteomes" id="UP000789831">
    <property type="component" value="Unassembled WGS sequence"/>
</dbReference>
<comment type="caution">
    <text evidence="1">The sequence shown here is derived from an EMBL/GenBank/DDBJ whole genome shotgun (WGS) entry which is preliminary data.</text>
</comment>
<evidence type="ECO:0000313" key="2">
    <source>
        <dbReference type="Proteomes" id="UP000789831"/>
    </source>
</evidence>
<dbReference type="SMART" id="SM00671">
    <property type="entry name" value="SEL1"/>
    <property type="match status" value="3"/>
</dbReference>
<dbReference type="PANTHER" id="PTHR43628">
    <property type="entry name" value="ACTIVATOR OF C KINASE PROTEIN 1-RELATED"/>
    <property type="match status" value="1"/>
</dbReference>
<dbReference type="SUPFAM" id="SSF81901">
    <property type="entry name" value="HCP-like"/>
    <property type="match status" value="1"/>
</dbReference>
<name>A0A9N9HEQ9_9GLOM</name>
<organism evidence="1 2">
    <name type="scientific">Ambispora gerdemannii</name>
    <dbReference type="NCBI Taxonomy" id="144530"/>
    <lineage>
        <taxon>Eukaryota</taxon>
        <taxon>Fungi</taxon>
        <taxon>Fungi incertae sedis</taxon>
        <taxon>Mucoromycota</taxon>
        <taxon>Glomeromycotina</taxon>
        <taxon>Glomeromycetes</taxon>
        <taxon>Archaeosporales</taxon>
        <taxon>Ambisporaceae</taxon>
        <taxon>Ambispora</taxon>
    </lineage>
</organism>
<accession>A0A9N9HEQ9</accession>
<dbReference type="InterPro" id="IPR011990">
    <property type="entry name" value="TPR-like_helical_dom_sf"/>
</dbReference>
<dbReference type="InterPro" id="IPR052945">
    <property type="entry name" value="Mitotic_Regulator"/>
</dbReference>
<proteinExistence type="predicted"/>
<feature type="non-terminal residue" evidence="1">
    <location>
        <position position="1"/>
    </location>
</feature>
<gene>
    <name evidence="1" type="ORF">AGERDE_LOCUS12415</name>
</gene>
<dbReference type="AlphaFoldDB" id="A0A9N9HEQ9"/>
<feature type="non-terminal residue" evidence="1">
    <location>
        <position position="140"/>
    </location>
</feature>
<dbReference type="EMBL" id="CAJVPL010008537">
    <property type="protein sequence ID" value="CAG8674767.1"/>
    <property type="molecule type" value="Genomic_DNA"/>
</dbReference>